<protein>
    <submittedName>
        <fullName evidence="1">Uncharacterized protein</fullName>
    </submittedName>
</protein>
<dbReference type="EMBL" id="GL988047">
    <property type="protein sequence ID" value="EGS17250.1"/>
    <property type="molecule type" value="Genomic_DNA"/>
</dbReference>
<dbReference type="OrthoDB" id="4773142at2759"/>
<sequence length="321" mass="35934">MTLSTCDFYFAFGPEPGSFVLDTPRTVRHSKAPYRIEKALREVKKVYWAVWNEKGHASFSLCTSRGVSEWISDGLDSDNPELAAILQYWLRRLNPEEVSLTLGPGDAYVMCLPTKNKVFYNGLNKNLATSLCGIDNVQHVALGIGGDFVIVSDGRVESKALDNYPELRRILAERSYCKVLYITLNPWRPEQYFVVLSDGTVYFKVDYSVDAAIRPVLQDVLGTIDFDSVSDGDSLYSKASLASSTNKAREMQWQEHNEIREIPPMYDDMRQREGRGRRWGRRAVRVAQAAAATGVVIAATATGVPIGIEEDCIVMVKMISL</sequence>
<dbReference type="HOGENOM" id="CLU_865999_0_0_1"/>
<dbReference type="KEGG" id="cthr:CTHT_0065690"/>
<dbReference type="RefSeq" id="XP_006696868.1">
    <property type="nucleotide sequence ID" value="XM_006696805.1"/>
</dbReference>
<evidence type="ECO:0000313" key="1">
    <source>
        <dbReference type="EMBL" id="EGS17250.1"/>
    </source>
</evidence>
<evidence type="ECO:0000313" key="2">
    <source>
        <dbReference type="Proteomes" id="UP000008066"/>
    </source>
</evidence>
<organism evidence="2">
    <name type="scientific">Chaetomium thermophilum (strain DSM 1495 / CBS 144.50 / IMI 039719)</name>
    <name type="common">Thermochaetoides thermophila</name>
    <dbReference type="NCBI Taxonomy" id="759272"/>
    <lineage>
        <taxon>Eukaryota</taxon>
        <taxon>Fungi</taxon>
        <taxon>Dikarya</taxon>
        <taxon>Ascomycota</taxon>
        <taxon>Pezizomycotina</taxon>
        <taxon>Sordariomycetes</taxon>
        <taxon>Sordariomycetidae</taxon>
        <taxon>Sordariales</taxon>
        <taxon>Chaetomiaceae</taxon>
        <taxon>Thermochaetoides</taxon>
    </lineage>
</organism>
<dbReference type="eggNOG" id="ENOG502TGWG">
    <property type="taxonomic scope" value="Eukaryota"/>
</dbReference>
<dbReference type="GeneID" id="18260607"/>
<keyword evidence="2" id="KW-1185">Reference proteome</keyword>
<reference evidence="1 2" key="1">
    <citation type="journal article" date="2011" name="Cell">
        <title>Insight into structure and assembly of the nuclear pore complex by utilizing the genome of a eukaryotic thermophile.</title>
        <authorList>
            <person name="Amlacher S."/>
            <person name="Sarges P."/>
            <person name="Flemming D."/>
            <person name="van Noort V."/>
            <person name="Kunze R."/>
            <person name="Devos D.P."/>
            <person name="Arumugam M."/>
            <person name="Bork P."/>
            <person name="Hurt E."/>
        </authorList>
    </citation>
    <scope>NUCLEOTIDE SEQUENCE [LARGE SCALE GENOMIC DNA]</scope>
    <source>
        <strain evidence="2">DSM 1495 / CBS 144.50 / IMI 039719</strain>
    </source>
</reference>
<dbReference type="AlphaFoldDB" id="G0SGB1"/>
<name>G0SGB1_CHATD</name>
<accession>G0SGB1</accession>
<gene>
    <name evidence="1" type="ORF">CTHT_0065690</name>
</gene>
<proteinExistence type="predicted"/>
<dbReference type="Proteomes" id="UP000008066">
    <property type="component" value="Unassembled WGS sequence"/>
</dbReference>